<dbReference type="RefSeq" id="XP_013247953.1">
    <property type="nucleotide sequence ID" value="XM_013392499.1"/>
</dbReference>
<reference evidence="2" key="1">
    <citation type="submission" date="2013-10" db="EMBL/GenBank/DDBJ databases">
        <title>Genomic analysis of the causative agents of coccidiosis in chickens.</title>
        <authorList>
            <person name="Reid A.J."/>
            <person name="Blake D."/>
            <person name="Billington K."/>
            <person name="Browne H."/>
            <person name="Dunn M."/>
            <person name="Hung S."/>
            <person name="Kawahara F."/>
            <person name="Miranda-Saavedra D."/>
            <person name="Mourier T."/>
            <person name="Nagra H."/>
            <person name="Otto T.D."/>
            <person name="Rawlings N."/>
            <person name="Sanchez A."/>
            <person name="Sanders M."/>
            <person name="Subramaniam C."/>
            <person name="Tay Y."/>
            <person name="Dear P."/>
            <person name="Doerig C."/>
            <person name="Gruber A."/>
            <person name="Parkinson J."/>
            <person name="Shirley M."/>
            <person name="Wan K.L."/>
            <person name="Berriman M."/>
            <person name="Tomley F."/>
            <person name="Pain A."/>
        </authorList>
    </citation>
    <scope>NUCLEOTIDE SEQUENCE [LARGE SCALE GENOMIC DNA]</scope>
    <source>
        <strain evidence="2">Houghton</strain>
    </source>
</reference>
<dbReference type="GeneID" id="25268709"/>
<evidence type="ECO:0000313" key="2">
    <source>
        <dbReference type="EMBL" id="CDI82754.1"/>
    </source>
</evidence>
<feature type="region of interest" description="Disordered" evidence="1">
    <location>
        <begin position="1"/>
        <end position="23"/>
    </location>
</feature>
<proteinExistence type="predicted"/>
<dbReference type="AlphaFoldDB" id="U6GW27"/>
<organism evidence="2 3">
    <name type="scientific">Eimeria acervulina</name>
    <name type="common">Coccidian parasite</name>
    <dbReference type="NCBI Taxonomy" id="5801"/>
    <lineage>
        <taxon>Eukaryota</taxon>
        <taxon>Sar</taxon>
        <taxon>Alveolata</taxon>
        <taxon>Apicomplexa</taxon>
        <taxon>Conoidasida</taxon>
        <taxon>Coccidia</taxon>
        <taxon>Eucoccidiorida</taxon>
        <taxon>Eimeriorina</taxon>
        <taxon>Eimeriidae</taxon>
        <taxon>Eimeria</taxon>
    </lineage>
</organism>
<dbReference type="VEuPathDB" id="ToxoDB:EAH_00006390"/>
<feature type="compositionally biased region" description="Basic and acidic residues" evidence="1">
    <location>
        <begin position="1"/>
        <end position="10"/>
    </location>
</feature>
<evidence type="ECO:0000313" key="3">
    <source>
        <dbReference type="Proteomes" id="UP000018050"/>
    </source>
</evidence>
<dbReference type="OMA" id="SYAFREW"/>
<reference evidence="2" key="2">
    <citation type="submission" date="2013-10" db="EMBL/GenBank/DDBJ databases">
        <authorList>
            <person name="Aslett M."/>
        </authorList>
    </citation>
    <scope>NUCLEOTIDE SEQUENCE [LARGE SCALE GENOMIC DNA]</scope>
    <source>
        <strain evidence="2">Houghton</strain>
    </source>
</reference>
<dbReference type="EMBL" id="HG672741">
    <property type="protein sequence ID" value="CDI82754.1"/>
    <property type="molecule type" value="Genomic_DNA"/>
</dbReference>
<gene>
    <name evidence="2" type="ORF">EAH_00006390</name>
</gene>
<sequence>MDRVEKRLPAWEEGPDEGMSPPKPKFFNLSSGLTTGTRSSELPSKVELHALVPAEVRLGTTQLMIAFLLDEKYSSWRWLYNRACENIEIRNKEMPLSLETCFSLTRTANDSVPQYSKGMAACCLHHHARHVNFSLQLTQNTCEIELEASYAFREWLEQQVGTSLVQPDCVVRETNVADSYIQMIREQRQKVATARAVYIAAQEDLPYPLFEVTYEERLMQRVERKLQGIDAGDLITPFPVKKELTPEEAEAEARRKSLLSRSDQELEKVHPERIEFLGFVFESYKYGTGYQARKLEKEYANAHPQKRVDGEAPRWYKSRARRPEAEAPKYDKDLLLRLCGCL</sequence>
<protein>
    <submittedName>
        <fullName evidence="2">Uncharacterized protein</fullName>
    </submittedName>
</protein>
<dbReference type="OrthoDB" id="346501at2759"/>
<evidence type="ECO:0000256" key="1">
    <source>
        <dbReference type="SAM" id="MobiDB-lite"/>
    </source>
</evidence>
<dbReference type="Proteomes" id="UP000018050">
    <property type="component" value="Unassembled WGS sequence"/>
</dbReference>
<name>U6GW27_EIMAC</name>
<accession>U6GW27</accession>
<keyword evidence="3" id="KW-1185">Reference proteome</keyword>